<proteinExistence type="predicted"/>
<dbReference type="PANTHER" id="PTHR32089:SF112">
    <property type="entry name" value="LYSOZYME-LIKE PROTEIN-RELATED"/>
    <property type="match status" value="1"/>
</dbReference>
<dbReference type="SMART" id="SM00283">
    <property type="entry name" value="MA"/>
    <property type="match status" value="1"/>
</dbReference>
<dbReference type="SUPFAM" id="SSF58104">
    <property type="entry name" value="Methyl-accepting chemotaxis protein (MCP) signaling domain"/>
    <property type="match status" value="1"/>
</dbReference>
<dbReference type="InterPro" id="IPR004089">
    <property type="entry name" value="MCPsignal_dom"/>
</dbReference>
<feature type="coiled-coil region" evidence="3">
    <location>
        <begin position="221"/>
        <end position="258"/>
    </location>
</feature>
<dbReference type="PROSITE" id="PS50111">
    <property type="entry name" value="CHEMOTAXIS_TRANSDUC_2"/>
    <property type="match status" value="1"/>
</dbReference>
<evidence type="ECO:0000256" key="3">
    <source>
        <dbReference type="SAM" id="Coils"/>
    </source>
</evidence>
<feature type="transmembrane region" description="Helical" evidence="4">
    <location>
        <begin position="194"/>
        <end position="215"/>
    </location>
</feature>
<accession>A0A3G9G0K0</accession>
<feature type="domain" description="Methyl-accepting transducer" evidence="5">
    <location>
        <begin position="268"/>
        <end position="511"/>
    </location>
</feature>
<dbReference type="EMBL" id="AP018827">
    <property type="protein sequence ID" value="BBF80207.1"/>
    <property type="molecule type" value="Genomic_DNA"/>
</dbReference>
<keyword evidence="1 2" id="KW-0807">Transducer</keyword>
<feature type="transmembrane region" description="Helical" evidence="4">
    <location>
        <begin position="12"/>
        <end position="34"/>
    </location>
</feature>
<sequence>MTVQGINPLRDGVLAGALVFGVALVASLAVYMTAQHGMKTEIRDNLNGLSHQAAALLDTATLSTFTSGTDKAGADYQKVAAPFQKLVDADKRLAFIYAMVEREGKVYFVMDVQPTGSNGEPSAVMEEYKDASPLLVQSFRDRKGATESEPVTDKWGTFLSGYAPFTDASGQFAGMVGVDITLKEYQASLNRIRLALLIGLALAALCAVGVGLGVYRARQVMARSRQAAAEQAQRISDMERQRQEAEAHEAERAAHLRRRTLNALADELEASVTTVVSEVILATALLKGEADNVTHIAQDTKTRTHRVSGISQNAASNSAQVAAAAEELTASIAAIREQAEHAAAVVRVASDKGDTAKSVIQRLSESSGRIGDVVGLINTIAGQINLLSLNATIEAARAGEAGRGFAVVASEVKALSNQVSKALGDISALVGAIQSETQLSVEAMNDILRTIAEIEAGTGVIAEAVGQQSQVTAEISHTIHATAAGAREIADNMQNVTDSAENTGLTAQKVAGASVALQGRARELSDKVDGFVRQIRA</sequence>
<name>A0A3G9G0K0_9CAUL</name>
<dbReference type="OrthoDB" id="9806735at2"/>
<evidence type="ECO:0000256" key="1">
    <source>
        <dbReference type="ARBA" id="ARBA00023224"/>
    </source>
</evidence>
<dbReference type="PANTHER" id="PTHR32089">
    <property type="entry name" value="METHYL-ACCEPTING CHEMOTAXIS PROTEIN MCPB"/>
    <property type="match status" value="1"/>
</dbReference>
<evidence type="ECO:0000313" key="7">
    <source>
        <dbReference type="Proteomes" id="UP000278756"/>
    </source>
</evidence>
<dbReference type="Pfam" id="PF00015">
    <property type="entry name" value="MCPsignal"/>
    <property type="match status" value="1"/>
</dbReference>
<dbReference type="Proteomes" id="UP000278756">
    <property type="component" value="Chromosome 1"/>
</dbReference>
<evidence type="ECO:0000256" key="4">
    <source>
        <dbReference type="SAM" id="Phobius"/>
    </source>
</evidence>
<evidence type="ECO:0000256" key="2">
    <source>
        <dbReference type="PROSITE-ProRule" id="PRU00284"/>
    </source>
</evidence>
<dbReference type="GO" id="GO:0016020">
    <property type="term" value="C:membrane"/>
    <property type="evidence" value="ECO:0007669"/>
    <property type="project" value="InterPro"/>
</dbReference>
<dbReference type="Gene3D" id="1.10.287.950">
    <property type="entry name" value="Methyl-accepting chemotaxis protein"/>
    <property type="match status" value="1"/>
</dbReference>
<evidence type="ECO:0000313" key="6">
    <source>
        <dbReference type="EMBL" id="BBF80207.1"/>
    </source>
</evidence>
<dbReference type="RefSeq" id="WP_126420435.1">
    <property type="nucleotide sequence ID" value="NZ_AP018827.1"/>
</dbReference>
<reference evidence="7" key="2">
    <citation type="journal article" date="2017" name="Plant Physiol. Biochem.">
        <title>Differential oxidative and antioxidative response of duckweed Lemna minor toward plant growth promoting/inhibiting bacteria.</title>
        <authorList>
            <person name="Ishizawa H."/>
            <person name="Kuroda M."/>
            <person name="Morikawa M."/>
            <person name="Ike M."/>
        </authorList>
    </citation>
    <scope>NUCLEOTIDE SEQUENCE [LARGE SCALE GENOMIC DNA]</scope>
    <source>
        <strain evidence="7">M6</strain>
    </source>
</reference>
<dbReference type="AlphaFoldDB" id="A0A3G9G0K0"/>
<protein>
    <submittedName>
        <fullName evidence="6">Methyl-accepting chemotaxis sensory transducer</fullName>
    </submittedName>
</protein>
<gene>
    <name evidence="6" type="ORF">EM6_0785</name>
</gene>
<dbReference type="CDD" id="cd18773">
    <property type="entry name" value="PDC1_HK_sensor"/>
    <property type="match status" value="1"/>
</dbReference>
<evidence type="ECO:0000259" key="5">
    <source>
        <dbReference type="PROSITE" id="PS50111"/>
    </source>
</evidence>
<reference evidence="7" key="1">
    <citation type="journal article" date="2017" name="Biotechnol. Biofuels">
        <title>Evaluation of environmental bacterial communities as a factor affecting the growth of duckweed Lemna minor.</title>
        <authorList>
            <person name="Ishizawa H."/>
            <person name="Kuroda M."/>
            <person name="Morikawa M."/>
            <person name="Ike M."/>
        </authorList>
    </citation>
    <scope>NUCLEOTIDE SEQUENCE [LARGE SCALE GENOMIC DNA]</scope>
    <source>
        <strain evidence="7">M6</strain>
    </source>
</reference>
<keyword evidence="4" id="KW-0472">Membrane</keyword>
<organism evidence="6 7">
    <name type="scientific">Asticcacaulis excentricus</name>
    <dbReference type="NCBI Taxonomy" id="78587"/>
    <lineage>
        <taxon>Bacteria</taxon>
        <taxon>Pseudomonadati</taxon>
        <taxon>Pseudomonadota</taxon>
        <taxon>Alphaproteobacteria</taxon>
        <taxon>Caulobacterales</taxon>
        <taxon>Caulobacteraceae</taxon>
        <taxon>Asticcacaulis</taxon>
    </lineage>
</organism>
<dbReference type="GO" id="GO:0007165">
    <property type="term" value="P:signal transduction"/>
    <property type="evidence" value="ECO:0007669"/>
    <property type="project" value="UniProtKB-KW"/>
</dbReference>
<keyword evidence="3" id="KW-0175">Coiled coil</keyword>
<keyword evidence="4" id="KW-0812">Transmembrane</keyword>
<keyword evidence="4" id="KW-1133">Transmembrane helix</keyword>